<dbReference type="Proteomes" id="UP000316079">
    <property type="component" value="Unassembled WGS sequence"/>
</dbReference>
<evidence type="ECO:0000256" key="1">
    <source>
        <dbReference type="SAM" id="MobiDB-lite"/>
    </source>
</evidence>
<feature type="region of interest" description="Disordered" evidence="1">
    <location>
        <begin position="17"/>
        <end position="39"/>
    </location>
</feature>
<evidence type="ECO:0000313" key="2">
    <source>
        <dbReference type="EMBL" id="TRY99220.1"/>
    </source>
</evidence>
<dbReference type="OrthoDB" id="6252479at2759"/>
<proteinExistence type="predicted"/>
<dbReference type="AlphaFoldDB" id="A0A553RAK8"/>
<reference evidence="2" key="2">
    <citation type="submission" date="2019-04" db="EMBL/GenBank/DDBJ databases">
        <authorList>
            <person name="Kadobianskyi M."/>
            <person name="Schulze L."/>
            <person name="Schuelke M."/>
            <person name="Judkewitz B."/>
        </authorList>
    </citation>
    <scope>NUCLEOTIDE SEQUENCE</scope>
    <source>
        <strain evidence="2">Bolton</strain>
        <tissue evidence="2">Whole-body</tissue>
    </source>
</reference>
<name>A0A553RAK8_9TELE</name>
<evidence type="ECO:0000313" key="3">
    <source>
        <dbReference type="Proteomes" id="UP000316079"/>
    </source>
</evidence>
<dbReference type="EMBL" id="SRMA01025088">
    <property type="protein sequence ID" value="TRY99220.1"/>
    <property type="molecule type" value="Genomic_DNA"/>
</dbReference>
<comment type="caution">
    <text evidence="2">The sequence shown here is derived from an EMBL/GenBank/DDBJ whole genome shotgun (WGS) entry which is preliminary data.</text>
</comment>
<reference evidence="2 3" key="1">
    <citation type="journal article" date="2019" name="Sci. Data">
        <title>Hybrid genome assembly and annotation of Danionella translucida.</title>
        <authorList>
            <person name="Kadobianskyi M."/>
            <person name="Schulze L."/>
            <person name="Schuelke M."/>
            <person name="Judkewitz B."/>
        </authorList>
    </citation>
    <scope>NUCLEOTIDE SEQUENCE [LARGE SCALE GENOMIC DNA]</scope>
    <source>
        <strain evidence="2 3">Bolton</strain>
    </source>
</reference>
<keyword evidence="3" id="KW-1185">Reference proteome</keyword>
<dbReference type="EMBL" id="SRMA01025088">
    <property type="protein sequence ID" value="TRY99217.1"/>
    <property type="molecule type" value="Genomic_DNA"/>
</dbReference>
<protein>
    <submittedName>
        <fullName evidence="2">Uncharacterized protein</fullName>
    </submittedName>
</protein>
<accession>A0A553RAK8</accession>
<organism evidence="2 3">
    <name type="scientific">Danionella cerebrum</name>
    <dbReference type="NCBI Taxonomy" id="2873325"/>
    <lineage>
        <taxon>Eukaryota</taxon>
        <taxon>Metazoa</taxon>
        <taxon>Chordata</taxon>
        <taxon>Craniata</taxon>
        <taxon>Vertebrata</taxon>
        <taxon>Euteleostomi</taxon>
        <taxon>Actinopterygii</taxon>
        <taxon>Neopterygii</taxon>
        <taxon>Teleostei</taxon>
        <taxon>Ostariophysi</taxon>
        <taxon>Cypriniformes</taxon>
        <taxon>Danionidae</taxon>
        <taxon>Danioninae</taxon>
        <taxon>Danionella</taxon>
    </lineage>
</organism>
<sequence length="216" mass="23211">MLKGGYCLEDSRRALHTGRKTAVPTASSPPHEGSPKQTPFNVVMGLQRKLSNSTVNRKATLTQSKTCYLSPPSAQPVADILLLSLLIAPVGFIRAAVAVCSVPELSARATLCRRFLPPPPHLSAFALLAFPKDLSEIQLSSPGRTVSGDLPGHRAEQNGCPSLTNVLQEPAFFAQEFRMAEIHLIAASINQNCGVWLAAGSRKDYEGGCRLHCRAL</sequence>
<gene>
    <name evidence="2" type="ORF">DNTS_002496</name>
</gene>